<evidence type="ECO:0000256" key="6">
    <source>
        <dbReference type="ARBA" id="ARBA00022824"/>
    </source>
</evidence>
<proteinExistence type="inferred from homology"/>
<feature type="compositionally biased region" description="Polar residues" evidence="13">
    <location>
        <begin position="691"/>
        <end position="702"/>
    </location>
</feature>
<keyword evidence="8" id="KW-0445">Lipid transport</keyword>
<feature type="region of interest" description="Disordered" evidence="13">
    <location>
        <begin position="954"/>
        <end position="975"/>
    </location>
</feature>
<keyword evidence="6" id="KW-0256">Endoplasmic reticulum</keyword>
<reference evidence="14 15" key="1">
    <citation type="submission" date="2016-07" db="EMBL/GenBank/DDBJ databases">
        <title>Pervasive Adenine N6-methylation of Active Genes in Fungi.</title>
        <authorList>
            <consortium name="DOE Joint Genome Institute"/>
            <person name="Mondo S.J."/>
            <person name="Dannebaum R.O."/>
            <person name="Kuo R.C."/>
            <person name="Labutti K."/>
            <person name="Haridas S."/>
            <person name="Kuo A."/>
            <person name="Salamov A."/>
            <person name="Ahrendt S.R."/>
            <person name="Lipzen A."/>
            <person name="Sullivan W."/>
            <person name="Andreopoulos W.B."/>
            <person name="Clum A."/>
            <person name="Lindquist E."/>
            <person name="Daum C."/>
            <person name="Ramamoorthy G.K."/>
            <person name="Gryganskyi A."/>
            <person name="Culley D."/>
            <person name="Magnuson J.K."/>
            <person name="James T.Y."/>
            <person name="O'Malley M.A."/>
            <person name="Stajich J.E."/>
            <person name="Spatafora J.W."/>
            <person name="Visel A."/>
            <person name="Grigoriev I.V."/>
        </authorList>
    </citation>
    <scope>NUCLEOTIDE SEQUENCE [LARGE SCALE GENOMIC DNA]</scope>
    <source>
        <strain evidence="14 15">62-1032</strain>
    </source>
</reference>
<comment type="catalytic activity">
    <reaction evidence="10">
        <text>a 1,2-diacyl-sn-glycero-3-phospho-L-serine(in) = a 1,2-diacyl-sn-glycero-3-phospho-L-serine(out)</text>
        <dbReference type="Rhea" id="RHEA:38663"/>
        <dbReference type="ChEBI" id="CHEBI:57262"/>
    </reaction>
</comment>
<evidence type="ECO:0000256" key="7">
    <source>
        <dbReference type="ARBA" id="ARBA00023006"/>
    </source>
</evidence>
<feature type="region of interest" description="Disordered" evidence="13">
    <location>
        <begin position="672"/>
        <end position="702"/>
    </location>
</feature>
<evidence type="ECO:0000313" key="14">
    <source>
        <dbReference type="EMBL" id="ORY88633.1"/>
    </source>
</evidence>
<dbReference type="STRING" id="106004.A0A1Y2FX43"/>
<accession>A0A1Y2FX43</accession>
<keyword evidence="9" id="KW-0472">Membrane</keyword>
<feature type="compositionally biased region" description="Low complexity" evidence="13">
    <location>
        <begin position="752"/>
        <end position="768"/>
    </location>
</feature>
<dbReference type="EMBL" id="MCGR01000009">
    <property type="protein sequence ID" value="ORY88633.1"/>
    <property type="molecule type" value="Genomic_DNA"/>
</dbReference>
<evidence type="ECO:0000256" key="12">
    <source>
        <dbReference type="ARBA" id="ARBA00024631"/>
    </source>
</evidence>
<dbReference type="GO" id="GO:0000045">
    <property type="term" value="P:autophagosome assembly"/>
    <property type="evidence" value="ECO:0007669"/>
    <property type="project" value="TreeGrafter"/>
</dbReference>
<dbReference type="GO" id="GO:0043495">
    <property type="term" value="F:protein-membrane adaptor activity"/>
    <property type="evidence" value="ECO:0007669"/>
    <property type="project" value="TreeGrafter"/>
</dbReference>
<comment type="catalytic activity">
    <reaction evidence="12">
        <text>a 1,2-diacyl-sn-glycero-3-phosphocholine(in) = a 1,2-diacyl-sn-glycero-3-phosphocholine(out)</text>
        <dbReference type="Rhea" id="RHEA:38571"/>
        <dbReference type="ChEBI" id="CHEBI:57643"/>
    </reaction>
</comment>
<evidence type="ECO:0000256" key="8">
    <source>
        <dbReference type="ARBA" id="ARBA00023055"/>
    </source>
</evidence>
<dbReference type="GO" id="GO:0034727">
    <property type="term" value="P:piecemeal microautophagy of the nucleus"/>
    <property type="evidence" value="ECO:0007669"/>
    <property type="project" value="TreeGrafter"/>
</dbReference>
<dbReference type="GO" id="GO:0061908">
    <property type="term" value="C:phagophore"/>
    <property type="evidence" value="ECO:0007669"/>
    <property type="project" value="TreeGrafter"/>
</dbReference>
<comment type="subcellular location">
    <subcellularLocation>
        <location evidence="1">Endoplasmic reticulum membrane</location>
        <topology evidence="1">Peripheral membrane protein</topology>
    </subcellularLocation>
    <subcellularLocation>
        <location evidence="2">Preautophagosomal structure membrane</location>
        <topology evidence="2">Peripheral membrane protein</topology>
    </subcellularLocation>
</comment>
<feature type="region of interest" description="Disordered" evidence="13">
    <location>
        <begin position="308"/>
        <end position="349"/>
    </location>
</feature>
<keyword evidence="15" id="KW-1185">Reference proteome</keyword>
<feature type="compositionally biased region" description="Acidic residues" evidence="13">
    <location>
        <begin position="408"/>
        <end position="424"/>
    </location>
</feature>
<dbReference type="GO" id="GO:0000422">
    <property type="term" value="P:autophagy of mitochondrion"/>
    <property type="evidence" value="ECO:0007669"/>
    <property type="project" value="TreeGrafter"/>
</dbReference>
<feature type="compositionally biased region" description="Low complexity" evidence="13">
    <location>
        <begin position="388"/>
        <end position="407"/>
    </location>
</feature>
<dbReference type="OrthoDB" id="18982at2759"/>
<dbReference type="GO" id="GO:0005789">
    <property type="term" value="C:endoplasmic reticulum membrane"/>
    <property type="evidence" value="ECO:0007669"/>
    <property type="project" value="UniProtKB-SubCell"/>
</dbReference>
<dbReference type="GO" id="GO:0032266">
    <property type="term" value="F:phosphatidylinositol-3-phosphate binding"/>
    <property type="evidence" value="ECO:0007669"/>
    <property type="project" value="TreeGrafter"/>
</dbReference>
<protein>
    <recommendedName>
        <fullName evidence="4">Autophagy-related protein 2</fullName>
    </recommendedName>
</protein>
<dbReference type="Proteomes" id="UP000193467">
    <property type="component" value="Unassembled WGS sequence"/>
</dbReference>
<dbReference type="InParanoid" id="A0A1Y2FX43"/>
<comment type="caution">
    <text evidence="14">The sequence shown here is derived from an EMBL/GenBank/DDBJ whole genome shotgun (WGS) entry which is preliminary data.</text>
</comment>
<feature type="region of interest" description="Disordered" evidence="13">
    <location>
        <begin position="461"/>
        <end position="494"/>
    </location>
</feature>
<evidence type="ECO:0000256" key="11">
    <source>
        <dbReference type="ARBA" id="ARBA00024615"/>
    </source>
</evidence>
<comment type="catalytic activity">
    <reaction evidence="11">
        <text>a 1,2-diacyl-sn-glycero-3-phosphoethanolamine(in) = a 1,2-diacyl-sn-glycero-3-phosphoethanolamine(out)</text>
        <dbReference type="Rhea" id="RHEA:38895"/>
        <dbReference type="ChEBI" id="CHEBI:64612"/>
    </reaction>
</comment>
<gene>
    <name evidence="14" type="ORF">BCR35DRAFT_301409</name>
</gene>
<comment type="similarity">
    <text evidence="3">Belongs to the ATG2 family.</text>
</comment>
<feature type="region of interest" description="Disordered" evidence="13">
    <location>
        <begin position="901"/>
        <end position="921"/>
    </location>
</feature>
<evidence type="ECO:0000256" key="1">
    <source>
        <dbReference type="ARBA" id="ARBA00004406"/>
    </source>
</evidence>
<dbReference type="Pfam" id="PF13329">
    <property type="entry name" value="ATG2_CAD"/>
    <property type="match status" value="1"/>
</dbReference>
<evidence type="ECO:0000256" key="9">
    <source>
        <dbReference type="ARBA" id="ARBA00023136"/>
    </source>
</evidence>
<evidence type="ECO:0000256" key="2">
    <source>
        <dbReference type="ARBA" id="ARBA00004623"/>
    </source>
</evidence>
<feature type="compositionally biased region" description="Low complexity" evidence="13">
    <location>
        <begin position="322"/>
        <end position="340"/>
    </location>
</feature>
<dbReference type="FunCoup" id="A0A1Y2FX43">
    <property type="interactions" value="159"/>
</dbReference>
<organism evidence="14 15">
    <name type="scientific">Leucosporidium creatinivorum</name>
    <dbReference type="NCBI Taxonomy" id="106004"/>
    <lineage>
        <taxon>Eukaryota</taxon>
        <taxon>Fungi</taxon>
        <taxon>Dikarya</taxon>
        <taxon>Basidiomycota</taxon>
        <taxon>Pucciniomycotina</taxon>
        <taxon>Microbotryomycetes</taxon>
        <taxon>Leucosporidiales</taxon>
        <taxon>Leucosporidium</taxon>
    </lineage>
</organism>
<name>A0A1Y2FX43_9BASI</name>
<dbReference type="PANTHER" id="PTHR13190">
    <property type="entry name" value="AUTOPHAGY-RELATED 2, ISOFORM A"/>
    <property type="match status" value="1"/>
</dbReference>
<dbReference type="GO" id="GO:0034045">
    <property type="term" value="C:phagophore assembly site membrane"/>
    <property type="evidence" value="ECO:0007669"/>
    <property type="project" value="UniProtKB-SubCell"/>
</dbReference>
<dbReference type="PANTHER" id="PTHR13190:SF1">
    <property type="entry name" value="AUTOPHAGY-RELATED 2, ISOFORM A"/>
    <property type="match status" value="1"/>
</dbReference>
<feature type="region of interest" description="Disordered" evidence="13">
    <location>
        <begin position="744"/>
        <end position="769"/>
    </location>
</feature>
<feature type="region of interest" description="Disordered" evidence="13">
    <location>
        <begin position="388"/>
        <end position="445"/>
    </location>
</feature>
<sequence>MTPSLSFLTSFLPALPSLPFPSLPQNIQRRLLSFLLRKSVGRFIKGGLDADTVEADLARGSVSVQGLELADEAITPLLDGLPLSFDSGTIGLVAAQVSWPLSLSSALSVEVDDIHLVLRVVPPTSLSDSNSTLANSTFTSTSSHAPASTIGETDDGYSAMGESLISVAVASEFVKEELTSLEDAELRESLHLGESSIGDLPVPGAFGAVPRPAVERRISDEDEVAEVTMLAGLIERILARLTVKVRRVTLRLVMEDEEPEDGFIGSTEVEVRIEEIVYADEKGAEDSVGGIKVDQDKMATIRSLKIAPPQILLRTPPPPASTPRRSSSDSSDAVASAESTSSEEDDISADHDMMMSQSIADLRTSFVSATSGGESLYASARGGMGSTMASGMGSIAEGARSSQGSSSSEDDSPFLDPEIEIEPEAEQRRRGSEESSSSAEADDGFRLVLSCGPEAIVVVMSTPKPISDPPPPPSEGDSSSPPPPLRRRPPELNVQSSVPGPISILLLTQQVHAFLHLAAAISASSSPASSPRPPPPPRSSSSAVTVAINLKGVNVVLVYDTTSPSPSSAELAAFWSHPKTFTLPQDHLRLRLEGLGAWIVRAPNEPPQTAFPLRSFSLTESTSIAGEVRSLPVLVSDANLSKQYEAGGSQTSFPAFESFDWLENRSAEGRGWKVKVKARQQRGSTGARAETPQQQPRSSAAATLSLNEGRISLELLPIHAFFDLTLVERILPYLASIASALPSSPNATQSFPTAPSTPHARTPRPATPLSSHRILDDLAFEPIRGPVPLPTFELQCEMLRVEIRCPPPRRKRTEATGKVRSGIAILDVHEVKVALVPDDAEAGEATKVTWDTALLFFLPSQALQATSFLAISALALDPSDALTVHSTPPAVVVRQLPAVDLSSSRDSMRSPPSPSTTTSIDCRLPLLRSSLDKPSLDGLQLFADDLAQWSERTFGGSNAAGASDESDSERRENPKMIGSRYFGAKSFRRTGSDSSESGGDGASAVTFTVAVTDVIVDLFLPRERQSDPVSARHLRGLASDLEVSMDLLRNSKHDLRAEIIVGDIELKDVSAAPVVSILTRTLPRNLTIATPPLIKVAFTSSVEKETGLKESKVQLALSNFTYFLTADLGWLQELSAFAKAPAGAFETVVPNELTRIRLRIADGSIHISPPTLASHLVVSLAEARLATNLMPDMPRTLATVELAGVRALAVDSEGDLTEGNASSRTGCEYWKSRGFVQLLDLERSSIQARQGNGFIYPDFELLVNDTRLQLAVCADSVASVGALVTDLLNSESFKRSASASSPSTSRRLPTHKKSADLLASVDPAAFQSAPSFPEMPEILDDDVPSNFDYLADALQQGSTTPTPGRSSTQSDIQGQIISDIDGETIRMLDPRGLQIIDGFLSEPRADSGHLTGAPASVVRCRLTDLNVAVHIHEGYDWYATRKAIEEEAKAVRRRLEKIRQLLASGQAPDASADEASVLMFGSVQLGLPPGASELPRNQLLAAINEELDDGETDAESTVSSWQTLAGQPGQQPTARKATLVGKARKRLTRSKAFAIEVKLSGVNAAFDTHPSTSQVASKIRADLDSFEIVDNIRTSTWKKFLTELRPSDGGVVRSSGAPMVRFELSKVRSSGKPSSSQEEIVMKIKINPLRLYIDQDALDFLKAFGAFKVPSAVASAPASESDAPLVEPFFQRVEILPVKIKLDYKPKRVDYHALRQGKTAELMNFFHFDGSEMTLRHLVVTGVSGSTRLSELVQDIWTPDVKANQLADVISGIAPVRSVVNVGSGVANLVLLPIEQYRKDGRIVRGLQKGASAFAKQTTLEALNVGARLATGTQVILEQAEAVLGARATASATSETPSATASTDGDGQMITMLSEEERHELISRYAEQPGDLREGMKSAYRSLGDNFRSAAQTILAVPMEVYERSGNEGPVRAVVRAVPIAVLKPMIGASEAVSKALFGLRNTLDPDAQAEAADKYKQPSSSP</sequence>
<evidence type="ECO:0000256" key="10">
    <source>
        <dbReference type="ARBA" id="ARBA00024479"/>
    </source>
</evidence>
<dbReference type="InterPro" id="IPR026849">
    <property type="entry name" value="ATG2"/>
</dbReference>
<keyword evidence="7" id="KW-0072">Autophagy</keyword>
<evidence type="ECO:0000256" key="3">
    <source>
        <dbReference type="ARBA" id="ARBA00009714"/>
    </source>
</evidence>
<evidence type="ECO:0000256" key="13">
    <source>
        <dbReference type="SAM" id="MobiDB-lite"/>
    </source>
</evidence>
<feature type="compositionally biased region" description="Pro residues" evidence="13">
    <location>
        <begin position="466"/>
        <end position="484"/>
    </location>
</feature>
<evidence type="ECO:0000256" key="5">
    <source>
        <dbReference type="ARBA" id="ARBA00022448"/>
    </source>
</evidence>
<dbReference type="GO" id="GO:0061723">
    <property type="term" value="P:glycophagy"/>
    <property type="evidence" value="ECO:0007669"/>
    <property type="project" value="TreeGrafter"/>
</dbReference>
<evidence type="ECO:0000256" key="4">
    <source>
        <dbReference type="ARBA" id="ARBA00018070"/>
    </source>
</evidence>
<dbReference type="GO" id="GO:0006869">
    <property type="term" value="P:lipid transport"/>
    <property type="evidence" value="ECO:0007669"/>
    <property type="project" value="UniProtKB-KW"/>
</dbReference>
<evidence type="ECO:0000313" key="15">
    <source>
        <dbReference type="Proteomes" id="UP000193467"/>
    </source>
</evidence>
<dbReference type="GO" id="GO:0061709">
    <property type="term" value="P:reticulophagy"/>
    <property type="evidence" value="ECO:0007669"/>
    <property type="project" value="TreeGrafter"/>
</dbReference>
<keyword evidence="5" id="KW-0813">Transport</keyword>